<name>A0A2N0P9I8_9GLOM</name>
<dbReference type="AlphaFoldDB" id="A0A2N0P9I8"/>
<sequence>MSAFEGLQIKSSIYLPIDIRLTVNEDCYDRNLASNIVLVNLGKDSLIASLNGTLNIHNTKTSLTSAENQLNQQRYVCGEFNVSKVY</sequence>
<dbReference type="VEuPathDB" id="FungiDB:FUN_011520"/>
<evidence type="ECO:0000313" key="2">
    <source>
        <dbReference type="Proteomes" id="UP000232722"/>
    </source>
</evidence>
<accession>A0A2N0P9I8</accession>
<dbReference type="VEuPathDB" id="FungiDB:RhiirFUN_012812"/>
<gene>
    <name evidence="1" type="ORF">RhiirA5_503399</name>
</gene>
<proteinExistence type="predicted"/>
<dbReference type="VEuPathDB" id="FungiDB:RhiirA1_474198"/>
<comment type="caution">
    <text evidence="1">The sequence shown here is derived from an EMBL/GenBank/DDBJ whole genome shotgun (WGS) entry which is preliminary data.</text>
</comment>
<dbReference type="Proteomes" id="UP000232722">
    <property type="component" value="Unassembled WGS sequence"/>
</dbReference>
<reference evidence="1 2" key="1">
    <citation type="submission" date="2016-04" db="EMBL/GenBank/DDBJ databases">
        <title>Genome analyses suggest a sexual origin of heterokaryosis in a supposedly ancient asexual fungus.</title>
        <authorList>
            <person name="Ropars J."/>
            <person name="Sedzielewska K."/>
            <person name="Noel J."/>
            <person name="Charron P."/>
            <person name="Farinelli L."/>
            <person name="Marton T."/>
            <person name="Kruger M."/>
            <person name="Pelin A."/>
            <person name="Brachmann A."/>
            <person name="Corradi N."/>
        </authorList>
    </citation>
    <scope>NUCLEOTIDE SEQUENCE [LARGE SCALE GENOMIC DNA]</scope>
    <source>
        <strain evidence="1 2">A5</strain>
    </source>
</reference>
<organism evidence="1 2">
    <name type="scientific">Rhizophagus irregularis</name>
    <dbReference type="NCBI Taxonomy" id="588596"/>
    <lineage>
        <taxon>Eukaryota</taxon>
        <taxon>Fungi</taxon>
        <taxon>Fungi incertae sedis</taxon>
        <taxon>Mucoromycota</taxon>
        <taxon>Glomeromycotina</taxon>
        <taxon>Glomeromycetes</taxon>
        <taxon>Glomerales</taxon>
        <taxon>Glomeraceae</taxon>
        <taxon>Rhizophagus</taxon>
    </lineage>
</organism>
<protein>
    <submittedName>
        <fullName evidence="1">Uncharacterized protein</fullName>
    </submittedName>
</protein>
<reference evidence="1 2" key="2">
    <citation type="submission" date="2017-09" db="EMBL/GenBank/DDBJ databases">
        <title>Extensive intraspecific genome diversity in a model arbuscular mycorrhizal fungus.</title>
        <authorList>
            <person name="Chen E.C."/>
            <person name="Morin E."/>
            <person name="Beaudet D."/>
            <person name="Noel J."/>
            <person name="Ndikumana S."/>
            <person name="Charron P."/>
            <person name="St-Onge C."/>
            <person name="Giorgi J."/>
            <person name="Grigoriev I.V."/>
            <person name="Roux C."/>
            <person name="Martin F.M."/>
            <person name="Corradi N."/>
        </authorList>
    </citation>
    <scope>NUCLEOTIDE SEQUENCE [LARGE SCALE GENOMIC DNA]</scope>
    <source>
        <strain evidence="1 2">A5</strain>
    </source>
</reference>
<evidence type="ECO:0000313" key="1">
    <source>
        <dbReference type="EMBL" id="PKC03486.1"/>
    </source>
</evidence>
<dbReference type="EMBL" id="LLXJ01001179">
    <property type="protein sequence ID" value="PKC03486.1"/>
    <property type="molecule type" value="Genomic_DNA"/>
</dbReference>